<dbReference type="SUPFAM" id="SSF54427">
    <property type="entry name" value="NTF2-like"/>
    <property type="match status" value="1"/>
</dbReference>
<dbReference type="InterPro" id="IPR032710">
    <property type="entry name" value="NTF2-like_dom_sf"/>
</dbReference>
<dbReference type="RefSeq" id="WP_021373266.1">
    <property type="nucleotide sequence ID" value="NZ_AP025558.1"/>
</dbReference>
<organism evidence="1 2">
    <name type="scientific">Clostridioides difficile</name>
    <name type="common">Peptoclostridium difficile</name>
    <dbReference type="NCBI Taxonomy" id="1496"/>
    <lineage>
        <taxon>Bacteria</taxon>
        <taxon>Bacillati</taxon>
        <taxon>Bacillota</taxon>
        <taxon>Clostridia</taxon>
        <taxon>Peptostreptococcales</taxon>
        <taxon>Peptostreptococcaceae</taxon>
        <taxon>Clostridioides</taxon>
    </lineage>
</organism>
<evidence type="ECO:0000313" key="1">
    <source>
        <dbReference type="EMBL" id="HBH2621331.1"/>
    </source>
</evidence>
<evidence type="ECO:0000313" key="2">
    <source>
        <dbReference type="Proteomes" id="UP000879542"/>
    </source>
</evidence>
<reference evidence="1" key="2">
    <citation type="submission" date="2021-06" db="EMBL/GenBank/DDBJ databases">
        <authorList>
            <consortium name="NCBI Pathogen Detection Project"/>
        </authorList>
    </citation>
    <scope>NUCLEOTIDE SEQUENCE</scope>
    <source>
        <strain evidence="1">Clostridioides</strain>
    </source>
</reference>
<accession>A0A9P4DAU6</accession>
<dbReference type="EMBL" id="DAEQIJ010000018">
    <property type="protein sequence ID" value="HBH2621331.1"/>
    <property type="molecule type" value="Genomic_DNA"/>
</dbReference>
<dbReference type="GeneID" id="66353130"/>
<dbReference type="Proteomes" id="UP000879542">
    <property type="component" value="Unassembled WGS sequence"/>
</dbReference>
<dbReference type="Gene3D" id="3.10.450.50">
    <property type="match status" value="1"/>
</dbReference>
<sequence length="122" mass="14522">MNVYSFWNDTLAQDAVKIRKYFHEDAYINWHDTNEHFTLEEFIIANCEYPDKWNGKVERVLEFGNLVITVTHVYAINKSLSFHVVSFISLKDDKIISIDEYWGEDDDVPQWRLDKHIGKPIK</sequence>
<gene>
    <name evidence="1" type="ORF">KRQ00_003117</name>
</gene>
<reference evidence="1" key="1">
    <citation type="journal article" date="2018" name="Genome Biol.">
        <title>SKESA: strategic k-mer extension for scrupulous assemblies.</title>
        <authorList>
            <person name="Souvorov A."/>
            <person name="Agarwala R."/>
            <person name="Lipman D.J."/>
        </authorList>
    </citation>
    <scope>NUCLEOTIDE SEQUENCE</scope>
    <source>
        <strain evidence="1">Clostridioides</strain>
    </source>
</reference>
<proteinExistence type="predicted"/>
<comment type="caution">
    <text evidence="1">The sequence shown here is derived from an EMBL/GenBank/DDBJ whole genome shotgun (WGS) entry which is preliminary data.</text>
</comment>
<dbReference type="AlphaFoldDB" id="A0A9P4DAU6"/>
<name>A0A9P4DAU6_CLODI</name>
<protein>
    <submittedName>
        <fullName evidence="1">Nuclear transport factor 2 family protein</fullName>
    </submittedName>
</protein>